<organism evidence="7 8">
    <name type="scientific">Ponticaulis profundi</name>
    <dbReference type="NCBI Taxonomy" id="2665222"/>
    <lineage>
        <taxon>Bacteria</taxon>
        <taxon>Pseudomonadati</taxon>
        <taxon>Pseudomonadota</taxon>
        <taxon>Alphaproteobacteria</taxon>
        <taxon>Hyphomonadales</taxon>
        <taxon>Hyphomonadaceae</taxon>
        <taxon>Ponticaulis</taxon>
    </lineage>
</organism>
<evidence type="ECO:0000313" key="8">
    <source>
        <dbReference type="Proteomes" id="UP001596303"/>
    </source>
</evidence>
<reference evidence="8" key="1">
    <citation type="journal article" date="2019" name="Int. J. Syst. Evol. Microbiol.">
        <title>The Global Catalogue of Microorganisms (GCM) 10K type strain sequencing project: providing services to taxonomists for standard genome sequencing and annotation.</title>
        <authorList>
            <consortium name="The Broad Institute Genomics Platform"/>
            <consortium name="The Broad Institute Genome Sequencing Center for Infectious Disease"/>
            <person name="Wu L."/>
            <person name="Ma J."/>
        </authorList>
    </citation>
    <scope>NUCLEOTIDE SEQUENCE [LARGE SCALE GENOMIC DNA]</scope>
    <source>
        <strain evidence="8">CGMCC-1.15741</strain>
    </source>
</reference>
<dbReference type="Gene3D" id="1.25.40.880">
    <property type="entry name" value="Alkyl sulfatase, dimerisation domain"/>
    <property type="match status" value="1"/>
</dbReference>
<dbReference type="EMBL" id="JBHSSW010000012">
    <property type="protein sequence ID" value="MFC6198324.1"/>
    <property type="molecule type" value="Genomic_DNA"/>
</dbReference>
<feature type="domain" description="Metallo-beta-lactamase" evidence="6">
    <location>
        <begin position="136"/>
        <end position="358"/>
    </location>
</feature>
<dbReference type="RefSeq" id="WP_377378444.1">
    <property type="nucleotide sequence ID" value="NZ_JBHSSW010000012.1"/>
</dbReference>
<name>A0ABW1SA41_9PROT</name>
<dbReference type="InterPro" id="IPR001279">
    <property type="entry name" value="Metallo-B-lactamas"/>
</dbReference>
<evidence type="ECO:0000256" key="2">
    <source>
        <dbReference type="ARBA" id="ARBA00022801"/>
    </source>
</evidence>
<dbReference type="InterPro" id="IPR052195">
    <property type="entry name" value="Bact_Alkyl/Aryl-Sulfatase"/>
</dbReference>
<keyword evidence="3" id="KW-0862">Zinc</keyword>
<dbReference type="Gene3D" id="3.60.15.30">
    <property type="entry name" value="Metallo-beta-lactamase domain"/>
    <property type="match status" value="1"/>
</dbReference>
<protein>
    <submittedName>
        <fullName evidence="7">Alkyl/aryl-sulfatase</fullName>
    </submittedName>
</protein>
<proteinExistence type="inferred from homology"/>
<dbReference type="InterPro" id="IPR036866">
    <property type="entry name" value="RibonucZ/Hydroxyglut_hydro"/>
</dbReference>
<evidence type="ECO:0000256" key="3">
    <source>
        <dbReference type="ARBA" id="ARBA00022833"/>
    </source>
</evidence>
<feature type="signal peptide" evidence="5">
    <location>
        <begin position="1"/>
        <end position="23"/>
    </location>
</feature>
<comment type="similarity">
    <text evidence="4">Belongs to the metallo-beta-lactamase superfamily. Type III sulfatase family.</text>
</comment>
<dbReference type="InterPro" id="IPR038536">
    <property type="entry name" value="Alkyl/aryl-sulf_dimr_sf"/>
</dbReference>
<dbReference type="InterPro" id="IPR029229">
    <property type="entry name" value="Alkyl_sulf_C"/>
</dbReference>
<dbReference type="Pfam" id="PF14864">
    <property type="entry name" value="Alkyl_sulf_C"/>
    <property type="match status" value="1"/>
</dbReference>
<dbReference type="CDD" id="cd07710">
    <property type="entry name" value="arylsulfatase_Sdsa1-like_MBL-fold"/>
    <property type="match status" value="1"/>
</dbReference>
<dbReference type="SUPFAM" id="SSF56281">
    <property type="entry name" value="Metallo-hydrolase/oxidoreductase"/>
    <property type="match status" value="1"/>
</dbReference>
<feature type="chain" id="PRO_5046360751" evidence="5">
    <location>
        <begin position="24"/>
        <end position="664"/>
    </location>
</feature>
<evidence type="ECO:0000259" key="6">
    <source>
        <dbReference type="SMART" id="SM00849"/>
    </source>
</evidence>
<dbReference type="InterPro" id="IPR036527">
    <property type="entry name" value="SCP2_sterol-bd_dom_sf"/>
</dbReference>
<keyword evidence="1" id="KW-0479">Metal-binding</keyword>
<dbReference type="Pfam" id="PF00753">
    <property type="entry name" value="Lactamase_B"/>
    <property type="match status" value="1"/>
</dbReference>
<gene>
    <name evidence="7" type="ORF">ACFQDM_09550</name>
</gene>
<dbReference type="Pfam" id="PF14863">
    <property type="entry name" value="Alkyl_sulf_dimr"/>
    <property type="match status" value="1"/>
</dbReference>
<dbReference type="PANTHER" id="PTHR43223">
    <property type="entry name" value="ALKYL/ARYL-SULFATASE"/>
    <property type="match status" value="1"/>
</dbReference>
<keyword evidence="5" id="KW-0732">Signal</keyword>
<keyword evidence="8" id="KW-1185">Reference proteome</keyword>
<dbReference type="InterPro" id="IPR044097">
    <property type="entry name" value="Bds1/SdsA1_MBL-fold"/>
</dbReference>
<evidence type="ECO:0000256" key="1">
    <source>
        <dbReference type="ARBA" id="ARBA00022723"/>
    </source>
</evidence>
<dbReference type="InterPro" id="IPR029228">
    <property type="entry name" value="Alkyl_sulf_dimr"/>
</dbReference>
<evidence type="ECO:0000256" key="4">
    <source>
        <dbReference type="ARBA" id="ARBA00033751"/>
    </source>
</evidence>
<dbReference type="SMART" id="SM00849">
    <property type="entry name" value="Lactamase_B"/>
    <property type="match status" value="1"/>
</dbReference>
<dbReference type="PANTHER" id="PTHR43223:SF1">
    <property type="entry name" value="ALKYL_ARYL-SULFATASE BDS1"/>
    <property type="match status" value="1"/>
</dbReference>
<dbReference type="Proteomes" id="UP001596303">
    <property type="component" value="Unassembled WGS sequence"/>
</dbReference>
<evidence type="ECO:0000256" key="5">
    <source>
        <dbReference type="SAM" id="SignalP"/>
    </source>
</evidence>
<dbReference type="Gene3D" id="3.30.1050.10">
    <property type="entry name" value="SCP2 sterol-binding domain"/>
    <property type="match status" value="1"/>
</dbReference>
<comment type="caution">
    <text evidence="7">The sequence shown here is derived from an EMBL/GenBank/DDBJ whole genome shotgun (WGS) entry which is preliminary data.</text>
</comment>
<evidence type="ECO:0000313" key="7">
    <source>
        <dbReference type="EMBL" id="MFC6198324.1"/>
    </source>
</evidence>
<dbReference type="SUPFAM" id="SSF55718">
    <property type="entry name" value="SCP-like"/>
    <property type="match status" value="1"/>
</dbReference>
<sequence length="664" mass="72781">MKHTLKGAVSAVILCTLMQPGYAQDVTASELPSPSSKGEATQATATANAAVASRLPIDDQQDYEDAKRGFLASEPDLEAIYDENGKVVWPMAKLSSFTGEAPDTVNPSLWRQAQLSAMHGIFEVKDGIYQVRGYDISVMTVIRGETGWIIVDPLSTRETAAAAMELVTKTLGERPITGLIYTHGHADHYGGAAGVIDPEEAEAQGVPIIAPLGFADSISAESAVAGIHMSRRAVPMLGTALEVSEIGHVSSGLGPRFPNGKIGMIAPTEEIGGDDYKRTIDGIEFVFVDAAGTEAPAEFMFYLPQFDAICTAEVATRTLHNALTPRGAKVRDFLRWSEVLDHMLLEYGDKVDVSFASHHWPVWDQENIQDYLRRQRDVYRYTHDQVLRRANKGQTMIEIAEDIPEPEIQQQNFDTRGYYGTNNHNTKAVYQFYYGWWDGNPANYYQHPPVQKAERFVDAMGGIDAVIAEGIEAFEAGDYRWSAEVLNHAVFAAPDNKLAREWLSATYEQLGFQAESGTWRSYFLTAAREVLNGPPGQGSISRNASYFASLPTARLLDLLAVQYAPERMSREPYDLNIVFTDTEEMATIQVGKATAFPRTGVQSDEAAATMTTTKKAFVTLFSGSATVPDLIASGDASVSGDEAAFNAYIETLDGPEFWFNIVEP</sequence>
<accession>A0ABW1SA41</accession>
<keyword evidence="2" id="KW-0378">Hydrolase</keyword>